<proteinExistence type="predicted"/>
<feature type="region of interest" description="Disordered" evidence="1">
    <location>
        <begin position="122"/>
        <end position="150"/>
    </location>
</feature>
<comment type="caution">
    <text evidence="2">The sequence shown here is derived from an EMBL/GenBank/DDBJ whole genome shotgun (WGS) entry which is preliminary data.</text>
</comment>
<dbReference type="Proteomes" id="UP001221142">
    <property type="component" value="Unassembled WGS sequence"/>
</dbReference>
<name>A0AAD7FJ35_9AGAR</name>
<dbReference type="AlphaFoldDB" id="A0AAD7FJ35"/>
<accession>A0AAD7FJ35</accession>
<evidence type="ECO:0000313" key="3">
    <source>
        <dbReference type="Proteomes" id="UP001221142"/>
    </source>
</evidence>
<dbReference type="EMBL" id="JARKIF010000011">
    <property type="protein sequence ID" value="KAJ7626811.1"/>
    <property type="molecule type" value="Genomic_DNA"/>
</dbReference>
<feature type="compositionally biased region" description="Low complexity" evidence="1">
    <location>
        <begin position="122"/>
        <end position="140"/>
    </location>
</feature>
<evidence type="ECO:0000256" key="1">
    <source>
        <dbReference type="SAM" id="MobiDB-lite"/>
    </source>
</evidence>
<protein>
    <submittedName>
        <fullName evidence="2">Uncharacterized protein</fullName>
    </submittedName>
</protein>
<keyword evidence="3" id="KW-1185">Reference proteome</keyword>
<organism evidence="2 3">
    <name type="scientific">Roridomyces roridus</name>
    <dbReference type="NCBI Taxonomy" id="1738132"/>
    <lineage>
        <taxon>Eukaryota</taxon>
        <taxon>Fungi</taxon>
        <taxon>Dikarya</taxon>
        <taxon>Basidiomycota</taxon>
        <taxon>Agaricomycotina</taxon>
        <taxon>Agaricomycetes</taxon>
        <taxon>Agaricomycetidae</taxon>
        <taxon>Agaricales</taxon>
        <taxon>Marasmiineae</taxon>
        <taxon>Mycenaceae</taxon>
        <taxon>Roridomyces</taxon>
    </lineage>
</organism>
<reference evidence="2" key="1">
    <citation type="submission" date="2023-03" db="EMBL/GenBank/DDBJ databases">
        <title>Massive genome expansion in bonnet fungi (Mycena s.s.) driven by repeated elements and novel gene families across ecological guilds.</title>
        <authorList>
            <consortium name="Lawrence Berkeley National Laboratory"/>
            <person name="Harder C.B."/>
            <person name="Miyauchi S."/>
            <person name="Viragh M."/>
            <person name="Kuo A."/>
            <person name="Thoen E."/>
            <person name="Andreopoulos B."/>
            <person name="Lu D."/>
            <person name="Skrede I."/>
            <person name="Drula E."/>
            <person name="Henrissat B."/>
            <person name="Morin E."/>
            <person name="Kohler A."/>
            <person name="Barry K."/>
            <person name="LaButti K."/>
            <person name="Morin E."/>
            <person name="Salamov A."/>
            <person name="Lipzen A."/>
            <person name="Mereny Z."/>
            <person name="Hegedus B."/>
            <person name="Baldrian P."/>
            <person name="Stursova M."/>
            <person name="Weitz H."/>
            <person name="Taylor A."/>
            <person name="Grigoriev I.V."/>
            <person name="Nagy L.G."/>
            <person name="Martin F."/>
            <person name="Kauserud H."/>
        </authorList>
    </citation>
    <scope>NUCLEOTIDE SEQUENCE</scope>
    <source>
        <strain evidence="2">9284</strain>
    </source>
</reference>
<sequence>MRPAERAVLASICRLSAGHVRVLWAERRIHSRCTDGSAVPKNPMKLITPARCIDNASHQRIALSRPLCPRNRLSVYSTVRARCPNSSAPLSPFQGHPFQSPFPLTWGAATTLTDAVVHTALSATRTSSRRQQSSSSRSLRVPPPSHVIPSSLHIPPRIHKLTCSSYTYAPALLVVVAPALPSLSFRLSSPLSMAYPVTSHGKQFDEGVASSTQYATDIHRAASSATWPRRGHPPRHPRCPQLHSCCSQRPHPTSIQRAAITMTMLGEEKKDCRER</sequence>
<gene>
    <name evidence="2" type="ORF">FB45DRAFT_55349</name>
</gene>
<evidence type="ECO:0000313" key="2">
    <source>
        <dbReference type="EMBL" id="KAJ7626811.1"/>
    </source>
</evidence>